<reference evidence="13 14" key="1">
    <citation type="submission" date="2016-10" db="EMBL/GenBank/DDBJ databases">
        <authorList>
            <person name="Varghese N."/>
            <person name="Submissions S."/>
        </authorList>
    </citation>
    <scope>NUCLEOTIDE SEQUENCE [LARGE SCALE GENOMIC DNA]</scope>
    <source>
        <strain evidence="14">Nm10</strain>
        <strain evidence="13">Nm9</strain>
    </source>
</reference>
<evidence type="ECO:0000256" key="8">
    <source>
        <dbReference type="ARBA" id="ARBA00049244"/>
    </source>
</evidence>
<dbReference type="InterPro" id="IPR005790">
    <property type="entry name" value="DNA_polIII_delta"/>
</dbReference>
<evidence type="ECO:0000256" key="7">
    <source>
        <dbReference type="ARBA" id="ARBA00034754"/>
    </source>
</evidence>
<evidence type="ECO:0000256" key="2">
    <source>
        <dbReference type="ARBA" id="ARBA00017703"/>
    </source>
</evidence>
<dbReference type="Proteomes" id="UP000182882">
    <property type="component" value="Unassembled WGS sequence"/>
</dbReference>
<dbReference type="InterPro" id="IPR048466">
    <property type="entry name" value="DNA_pol3_delta-like_C"/>
</dbReference>
<dbReference type="EMBL" id="FOFX01000009">
    <property type="protein sequence ID" value="SEP89526.1"/>
    <property type="molecule type" value="Genomic_DNA"/>
</dbReference>
<dbReference type="GO" id="GO:0003887">
    <property type="term" value="F:DNA-directed DNA polymerase activity"/>
    <property type="evidence" value="ECO:0007669"/>
    <property type="project" value="UniProtKB-KW"/>
</dbReference>
<evidence type="ECO:0000313" key="11">
    <source>
        <dbReference type="EMBL" id="SDT83892.1"/>
    </source>
</evidence>
<evidence type="ECO:0000256" key="5">
    <source>
        <dbReference type="ARBA" id="ARBA00022705"/>
    </source>
</evidence>
<accession>A0A0S3AHF9</accession>
<evidence type="ECO:0000313" key="14">
    <source>
        <dbReference type="Proteomes" id="UP000182882"/>
    </source>
</evidence>
<dbReference type="GO" id="GO:0003677">
    <property type="term" value="F:DNA binding"/>
    <property type="evidence" value="ECO:0007669"/>
    <property type="project" value="InterPro"/>
</dbReference>
<sequence length="344" mass="38666">MHIKLEQLSQSLQKQTASLYTLFGNEPLLILEAADLIRAHAYQHGYTERKVFTVDQHFDWFDLLYTGNNLSLFGERKIMDIRIPSGKPGKEGGKAIETYCDTLPPDTLTLITLPRIDKQGQATRWFKALETSGVLIQAYPIERNQLPIWIGQRLDKQQQKTNSATLQFLADQVEGNLLAAHQEIQKLALLYPSGILTFEQIKDAVLNVARYDAFQLSDAMINADSARFIRILTGLQAEGVAPLLILATLTEQIRQLIIIRKGLDTGQSPVQLLQTARIWGDRQKSVQAAAKRISLQVLMQGLSDAAMIDRMIKGVAQGDAWDKLLQLGLRLTLHENRNLISMIK</sequence>
<dbReference type="AlphaFoldDB" id="A0A0S3AHF9"/>
<feature type="domain" description="DNA polymerase III delta subunit-like C-terminal" evidence="10">
    <location>
        <begin position="212"/>
        <end position="314"/>
    </location>
</feature>
<dbReference type="Pfam" id="PF21694">
    <property type="entry name" value="DNA_pol3_delta_C"/>
    <property type="match status" value="1"/>
</dbReference>
<keyword evidence="5" id="KW-0235">DNA replication</keyword>
<dbReference type="PANTHER" id="PTHR34388:SF1">
    <property type="entry name" value="DNA POLYMERASE III SUBUNIT DELTA"/>
    <property type="match status" value="1"/>
</dbReference>
<evidence type="ECO:0000313" key="13">
    <source>
        <dbReference type="Proteomes" id="UP000181998"/>
    </source>
</evidence>
<evidence type="ECO:0000259" key="10">
    <source>
        <dbReference type="Pfam" id="PF21694"/>
    </source>
</evidence>
<dbReference type="InterPro" id="IPR010372">
    <property type="entry name" value="DNA_pol3_delta_N"/>
</dbReference>
<gene>
    <name evidence="11" type="ORF">SAMN05216406_10139</name>
    <name evidence="12" type="ORF">SAMN05421510_100911</name>
</gene>
<dbReference type="OrthoDB" id="9770982at2"/>
<evidence type="ECO:0000259" key="9">
    <source>
        <dbReference type="Pfam" id="PF06144"/>
    </source>
</evidence>
<dbReference type="SUPFAM" id="SSF48019">
    <property type="entry name" value="post-AAA+ oligomerization domain-like"/>
    <property type="match status" value="1"/>
</dbReference>
<dbReference type="RefSeq" id="WP_062558296.1">
    <property type="nucleotide sequence ID" value="NZ_CP013341.1"/>
</dbReference>
<keyword evidence="4" id="KW-0548">Nucleotidyltransferase</keyword>
<dbReference type="CDD" id="cd18138">
    <property type="entry name" value="HLD_clamp_pol_III_delta"/>
    <property type="match status" value="1"/>
</dbReference>
<keyword evidence="6" id="KW-0239">DNA-directed DNA polymerase</keyword>
<name>A0A0S3AHF9_9PROT</name>
<evidence type="ECO:0000256" key="4">
    <source>
        <dbReference type="ARBA" id="ARBA00022695"/>
    </source>
</evidence>
<evidence type="ECO:0000256" key="6">
    <source>
        <dbReference type="ARBA" id="ARBA00022932"/>
    </source>
</evidence>
<keyword evidence="14" id="KW-1185">Reference proteome</keyword>
<reference evidence="12" key="2">
    <citation type="submission" date="2016-10" db="EMBL/GenBank/DDBJ databases">
        <authorList>
            <person name="de Groot N.N."/>
        </authorList>
    </citation>
    <scope>NUCLEOTIDE SEQUENCE [LARGE SCALE GENOMIC DNA]</scope>
    <source>
        <strain evidence="11">Nm10</strain>
        <strain evidence="12">Nm9</strain>
    </source>
</reference>
<evidence type="ECO:0000313" key="12">
    <source>
        <dbReference type="EMBL" id="SEP89526.1"/>
    </source>
</evidence>
<dbReference type="Gene3D" id="1.20.272.10">
    <property type="match status" value="1"/>
</dbReference>
<evidence type="ECO:0000256" key="3">
    <source>
        <dbReference type="ARBA" id="ARBA00022679"/>
    </source>
</evidence>
<dbReference type="STRING" id="44577.ATY38_04770"/>
<dbReference type="GO" id="GO:0009360">
    <property type="term" value="C:DNA polymerase III complex"/>
    <property type="evidence" value="ECO:0007669"/>
    <property type="project" value="InterPro"/>
</dbReference>
<dbReference type="Proteomes" id="UP000181998">
    <property type="component" value="Unassembled WGS sequence"/>
</dbReference>
<dbReference type="InterPro" id="IPR027417">
    <property type="entry name" value="P-loop_NTPase"/>
</dbReference>
<dbReference type="Pfam" id="PF06144">
    <property type="entry name" value="DNA_pol3_delta"/>
    <property type="match status" value="1"/>
</dbReference>
<proteinExistence type="inferred from homology"/>
<feature type="domain" description="DNA polymerase III delta N-terminal" evidence="9">
    <location>
        <begin position="20"/>
        <end position="137"/>
    </location>
</feature>
<dbReference type="PANTHER" id="PTHR34388">
    <property type="entry name" value="DNA POLYMERASE III SUBUNIT DELTA"/>
    <property type="match status" value="1"/>
</dbReference>
<dbReference type="KEGG" id="nur:ATY38_04770"/>
<dbReference type="NCBIfam" id="TIGR01128">
    <property type="entry name" value="holA"/>
    <property type="match status" value="1"/>
</dbReference>
<keyword evidence="3" id="KW-0808">Transferase</keyword>
<comment type="similarity">
    <text evidence="7">Belongs to the DNA polymerase HolA subunit family.</text>
</comment>
<dbReference type="Gene3D" id="1.10.8.60">
    <property type="match status" value="1"/>
</dbReference>
<comment type="catalytic activity">
    <reaction evidence="8">
        <text>DNA(n) + a 2'-deoxyribonucleoside 5'-triphosphate = DNA(n+1) + diphosphate</text>
        <dbReference type="Rhea" id="RHEA:22508"/>
        <dbReference type="Rhea" id="RHEA-COMP:17339"/>
        <dbReference type="Rhea" id="RHEA-COMP:17340"/>
        <dbReference type="ChEBI" id="CHEBI:33019"/>
        <dbReference type="ChEBI" id="CHEBI:61560"/>
        <dbReference type="ChEBI" id="CHEBI:173112"/>
        <dbReference type="EC" id="2.7.7.7"/>
    </reaction>
</comment>
<organism evidence="12 13">
    <name type="scientific">Nitrosomonas ureae</name>
    <dbReference type="NCBI Taxonomy" id="44577"/>
    <lineage>
        <taxon>Bacteria</taxon>
        <taxon>Pseudomonadati</taxon>
        <taxon>Pseudomonadota</taxon>
        <taxon>Betaproteobacteria</taxon>
        <taxon>Nitrosomonadales</taxon>
        <taxon>Nitrosomonadaceae</taxon>
        <taxon>Nitrosomonas</taxon>
    </lineage>
</organism>
<evidence type="ECO:0000256" key="1">
    <source>
        <dbReference type="ARBA" id="ARBA00012417"/>
    </source>
</evidence>
<dbReference type="SUPFAM" id="SSF52540">
    <property type="entry name" value="P-loop containing nucleoside triphosphate hydrolases"/>
    <property type="match status" value="1"/>
</dbReference>
<dbReference type="GO" id="GO:0006261">
    <property type="term" value="P:DNA-templated DNA replication"/>
    <property type="evidence" value="ECO:0007669"/>
    <property type="project" value="TreeGrafter"/>
</dbReference>
<dbReference type="InterPro" id="IPR008921">
    <property type="entry name" value="DNA_pol3_clamp-load_cplx_C"/>
</dbReference>
<dbReference type="EC" id="2.7.7.7" evidence="1"/>
<dbReference type="Gene3D" id="3.40.50.300">
    <property type="entry name" value="P-loop containing nucleotide triphosphate hydrolases"/>
    <property type="match status" value="1"/>
</dbReference>
<dbReference type="EMBL" id="FNLN01000001">
    <property type="protein sequence ID" value="SDT83892.1"/>
    <property type="molecule type" value="Genomic_DNA"/>
</dbReference>
<protein>
    <recommendedName>
        <fullName evidence="2">DNA polymerase III subunit delta</fullName>
        <ecNumber evidence="1">2.7.7.7</ecNumber>
    </recommendedName>
</protein>